<evidence type="ECO:0000313" key="7">
    <source>
        <dbReference type="EMBL" id="ASC03419.1"/>
    </source>
</evidence>
<keyword evidence="2" id="KW-1277">Toxin-antitoxin system</keyword>
<proteinExistence type="inferred from homology"/>
<accession>A0A1Z3CIH9</accession>
<dbReference type="EMBL" id="NIRK01000001">
    <property type="protein sequence ID" value="PHH98843.1"/>
    <property type="molecule type" value="Genomic_DNA"/>
</dbReference>
<evidence type="ECO:0000313" key="10">
    <source>
        <dbReference type="Proteomes" id="UP000196759"/>
    </source>
</evidence>
<dbReference type="PANTHER" id="PTHR38039:SF1">
    <property type="entry name" value="TOXIN YOEB"/>
    <property type="match status" value="1"/>
</dbReference>
<evidence type="ECO:0000313" key="11">
    <source>
        <dbReference type="Proteomes" id="UP000221504"/>
    </source>
</evidence>
<dbReference type="GO" id="GO:0004519">
    <property type="term" value="F:endonuclease activity"/>
    <property type="evidence" value="ECO:0007669"/>
    <property type="project" value="UniProtKB-KW"/>
</dbReference>
<evidence type="ECO:0000256" key="1">
    <source>
        <dbReference type="ARBA" id="ARBA00008172"/>
    </source>
</evidence>
<reference evidence="7 10" key="2">
    <citation type="submission" date="2017-06" db="EMBL/GenBank/DDBJ databases">
        <title>Draft genome sequence of Fusobacterium nucleatum subsp. polymorphum KCOM 1260 (=ChDC F218).</title>
        <authorList>
            <person name="Kook J.-K."/>
            <person name="Park S.-N."/>
            <person name="Lim Y.K."/>
            <person name="Roh H."/>
        </authorList>
    </citation>
    <scope>NUCLEOTIDE SEQUENCE [LARGE SCALE GENOMIC DNA]</scope>
    <source>
        <strain evidence="7">KCOM 1260</strain>
        <strain evidence="10">KCOM 1260 (ChDC F218)</strain>
    </source>
</reference>
<dbReference type="InterPro" id="IPR009614">
    <property type="entry name" value="YoeB_toxin"/>
</dbReference>
<keyword evidence="10" id="KW-1185">Reference proteome</keyword>
<evidence type="ECO:0000313" key="9">
    <source>
        <dbReference type="EMBL" id="PHI04576.1"/>
    </source>
</evidence>
<dbReference type="Gene3D" id="3.30.2310.20">
    <property type="entry name" value="RelE-like"/>
    <property type="match status" value="1"/>
</dbReference>
<keyword evidence="5" id="KW-0378">Hydrolase</keyword>
<dbReference type="Proteomes" id="UP000196759">
    <property type="component" value="Chromosome"/>
</dbReference>
<dbReference type="SUPFAM" id="SSF143011">
    <property type="entry name" value="RelE-like"/>
    <property type="match status" value="1"/>
</dbReference>
<organism evidence="7 10">
    <name type="scientific">Fusobacterium nucleatum subsp. polymorphum</name>
    <name type="common">Fusobacterium polymorphum</name>
    <dbReference type="NCBI Taxonomy" id="76857"/>
    <lineage>
        <taxon>Bacteria</taxon>
        <taxon>Fusobacteriati</taxon>
        <taxon>Fusobacteriota</taxon>
        <taxon>Fusobacteriia</taxon>
        <taxon>Fusobacteriales</taxon>
        <taxon>Fusobacteriaceae</taxon>
        <taxon>Fusobacterium</taxon>
    </lineage>
</organism>
<evidence type="ECO:0000256" key="6">
    <source>
        <dbReference type="ARBA" id="ARBA00030388"/>
    </source>
</evidence>
<evidence type="ECO:0000256" key="5">
    <source>
        <dbReference type="ARBA" id="ARBA00022801"/>
    </source>
</evidence>
<reference evidence="9 11" key="3">
    <citation type="submission" date="2017-06" db="EMBL/GenBank/DDBJ databases">
        <title>Draft genome sequence of Fusobacterium nucleatum subsp. polymorphum KCOM 1267 (=ChDC F290).</title>
        <authorList>
            <person name="Kook J.-K."/>
            <person name="Park S.-N."/>
            <person name="Lim Y.K."/>
            <person name="Roh H."/>
        </authorList>
    </citation>
    <scope>NUCLEOTIDE SEQUENCE [LARGE SCALE GENOMIC DNA]</scope>
    <source>
        <strain evidence="9">KCOM 1267</strain>
        <strain evidence="11">KCOM 1267(ChDC F290)</strain>
    </source>
</reference>
<comment type="similarity">
    <text evidence="1">Belongs to the YoeB family.</text>
</comment>
<name>A0A1Z3CIH9_FUSNP</name>
<dbReference type="EMBL" id="NIRM01000003">
    <property type="protein sequence ID" value="PHI04576.1"/>
    <property type="molecule type" value="Genomic_DNA"/>
</dbReference>
<keyword evidence="4" id="KW-0255">Endonuclease</keyword>
<dbReference type="KEGG" id="fpol:ERS445057_02081"/>
<dbReference type="InterPro" id="IPR035093">
    <property type="entry name" value="RelE/ParE_toxin_dom_sf"/>
</dbReference>
<dbReference type="AlphaFoldDB" id="A0A1Z3CIH9"/>
<dbReference type="Proteomes" id="UP000221504">
    <property type="component" value="Unassembled WGS sequence"/>
</dbReference>
<sequence>MIKEWSDEAWEEFLEQVKKDRNFLKRIEKILKDIERNGYIGIGKPEPLKYGFSGYWSRRIDSYNRIVYKIENNVLKIAQCGLHYDE</sequence>
<reference evidence="8 12" key="1">
    <citation type="submission" date="2017-06" db="EMBL/GenBank/DDBJ databases">
        <title>Draft genome sequence of Fusobacterium nucleatum subsp. polymorphum KCOM 1248 (=ChDC F113).</title>
        <authorList>
            <person name="Kook J.-K."/>
            <person name="Park S.-N."/>
            <person name="Lim Y.K."/>
            <person name="Roh H."/>
        </authorList>
    </citation>
    <scope>NUCLEOTIDE SEQUENCE [LARGE SCALE GENOMIC DNA]</scope>
    <source>
        <strain evidence="8">KCOM 1248</strain>
        <strain evidence="12">KCOM 1248 (ChDC F113)</strain>
    </source>
</reference>
<dbReference type="GO" id="GO:0006401">
    <property type="term" value="P:RNA catabolic process"/>
    <property type="evidence" value="ECO:0007669"/>
    <property type="project" value="InterPro"/>
</dbReference>
<protein>
    <recommendedName>
        <fullName evidence="6">Putative mRNA interferase YoeB</fullName>
    </recommendedName>
</protein>
<evidence type="ECO:0000313" key="12">
    <source>
        <dbReference type="Proteomes" id="UP000223525"/>
    </source>
</evidence>
<dbReference type="GO" id="GO:0016787">
    <property type="term" value="F:hydrolase activity"/>
    <property type="evidence" value="ECO:0007669"/>
    <property type="project" value="UniProtKB-KW"/>
</dbReference>
<dbReference type="Pfam" id="PF06769">
    <property type="entry name" value="YoeB_toxin"/>
    <property type="match status" value="1"/>
</dbReference>
<dbReference type="Proteomes" id="UP000223525">
    <property type="component" value="Unassembled WGS sequence"/>
</dbReference>
<dbReference type="PANTHER" id="PTHR38039">
    <property type="entry name" value="TOXIN YOEB"/>
    <property type="match status" value="1"/>
</dbReference>
<dbReference type="GeneID" id="45635832"/>
<dbReference type="NCBIfam" id="TIGR02116">
    <property type="entry name" value="toxin_Txe_YoeB"/>
    <property type="match status" value="1"/>
</dbReference>
<evidence type="ECO:0000256" key="2">
    <source>
        <dbReference type="ARBA" id="ARBA00022649"/>
    </source>
</evidence>
<evidence type="ECO:0000256" key="3">
    <source>
        <dbReference type="ARBA" id="ARBA00022722"/>
    </source>
</evidence>
<dbReference type="RefSeq" id="WP_005898157.1">
    <property type="nucleotide sequence ID" value="NZ_CP021934.1"/>
</dbReference>
<evidence type="ECO:0000313" key="8">
    <source>
        <dbReference type="EMBL" id="PHH98843.1"/>
    </source>
</evidence>
<gene>
    <name evidence="8" type="ORF">CA836_03270</name>
    <name evidence="7" type="ORF">CBG50_09040</name>
    <name evidence="9" type="ORF">CBG52_11085</name>
</gene>
<keyword evidence="3" id="KW-0540">Nuclease</keyword>
<dbReference type="EMBL" id="CP021934">
    <property type="protein sequence ID" value="ASC03419.1"/>
    <property type="molecule type" value="Genomic_DNA"/>
</dbReference>
<evidence type="ECO:0000256" key="4">
    <source>
        <dbReference type="ARBA" id="ARBA00022759"/>
    </source>
</evidence>